<proteinExistence type="predicted"/>
<evidence type="ECO:0000259" key="1">
    <source>
        <dbReference type="PROSITE" id="PS50994"/>
    </source>
</evidence>
<dbReference type="InterPro" id="IPR036397">
    <property type="entry name" value="RNaseH_sf"/>
</dbReference>
<dbReference type="GO" id="GO:0015074">
    <property type="term" value="P:DNA integration"/>
    <property type="evidence" value="ECO:0007669"/>
    <property type="project" value="InterPro"/>
</dbReference>
<dbReference type="InterPro" id="IPR012337">
    <property type="entry name" value="RNaseH-like_sf"/>
</dbReference>
<dbReference type="PROSITE" id="PS50994">
    <property type="entry name" value="INTEGRASE"/>
    <property type="match status" value="1"/>
</dbReference>
<dbReference type="EMBL" id="FUZZ01000002">
    <property type="protein sequence ID" value="SKD04138.1"/>
    <property type="molecule type" value="Genomic_DNA"/>
</dbReference>
<dbReference type="EMBL" id="FUZZ01000008">
    <property type="protein sequence ID" value="SKD10483.1"/>
    <property type="molecule type" value="Genomic_DNA"/>
</dbReference>
<dbReference type="RefSeq" id="WP_143313593.1">
    <property type="nucleotide sequence ID" value="NZ_FUZZ01000002.1"/>
</dbReference>
<accession>A0A1T5NVG3</accession>
<name>A0A1T5NVG3_9BACT</name>
<dbReference type="PANTHER" id="PTHR46889:SF5">
    <property type="entry name" value="INTEGRASE PROTEIN"/>
    <property type="match status" value="1"/>
</dbReference>
<sequence>NEFGYLSLITDAYSRKIVGFDFRLDLSAQGCLNALTMALSQRNTPWRQLMHHSDRGSQYCCKEYVDLLTDNKITISMTENGSPYENALAERVNGIIKAEFNLYCRMNGFEQMKEIINKTITAYNSARPHGSCDFLTPLQAHEQTGTLKKRWKNYKKLSNTKLQHI</sequence>
<dbReference type="PANTHER" id="PTHR46889">
    <property type="entry name" value="TRANSPOSASE INSF FOR INSERTION SEQUENCE IS3B-RELATED"/>
    <property type="match status" value="1"/>
</dbReference>
<evidence type="ECO:0000313" key="2">
    <source>
        <dbReference type="EMBL" id="SKD04138.1"/>
    </source>
</evidence>
<evidence type="ECO:0000313" key="4">
    <source>
        <dbReference type="Proteomes" id="UP000190166"/>
    </source>
</evidence>
<dbReference type="SUPFAM" id="SSF53098">
    <property type="entry name" value="Ribonuclease H-like"/>
    <property type="match status" value="1"/>
</dbReference>
<reference evidence="2 4" key="1">
    <citation type="submission" date="2017-02" db="EMBL/GenBank/DDBJ databases">
        <authorList>
            <person name="Peterson S.W."/>
        </authorList>
    </citation>
    <scope>NUCLEOTIDE SEQUENCE [LARGE SCALE GENOMIC DNA]</scope>
    <source>
        <strain evidence="2 4">DSM 18108</strain>
    </source>
</reference>
<dbReference type="GO" id="GO:0003676">
    <property type="term" value="F:nucleic acid binding"/>
    <property type="evidence" value="ECO:0007669"/>
    <property type="project" value="InterPro"/>
</dbReference>
<keyword evidence="4" id="KW-1185">Reference proteome</keyword>
<dbReference type="Proteomes" id="UP000190166">
    <property type="component" value="Unassembled WGS sequence"/>
</dbReference>
<gene>
    <name evidence="2" type="ORF">SAMN05660461_2763</name>
    <name evidence="3" type="ORF">SAMN05660461_6401</name>
</gene>
<dbReference type="Gene3D" id="3.30.420.10">
    <property type="entry name" value="Ribonuclease H-like superfamily/Ribonuclease H"/>
    <property type="match status" value="1"/>
</dbReference>
<organism evidence="2 4">
    <name type="scientific">Chitinophaga ginsengisegetis</name>
    <dbReference type="NCBI Taxonomy" id="393003"/>
    <lineage>
        <taxon>Bacteria</taxon>
        <taxon>Pseudomonadati</taxon>
        <taxon>Bacteroidota</taxon>
        <taxon>Chitinophagia</taxon>
        <taxon>Chitinophagales</taxon>
        <taxon>Chitinophagaceae</taxon>
        <taxon>Chitinophaga</taxon>
    </lineage>
</organism>
<dbReference type="STRING" id="393003.SAMN05660461_2763"/>
<dbReference type="Pfam" id="PF13683">
    <property type="entry name" value="rve_3"/>
    <property type="match status" value="1"/>
</dbReference>
<dbReference type="InterPro" id="IPR001584">
    <property type="entry name" value="Integrase_cat-core"/>
</dbReference>
<dbReference type="AlphaFoldDB" id="A0A1T5NVG3"/>
<feature type="domain" description="Integrase catalytic" evidence="1">
    <location>
        <begin position="1"/>
        <end position="145"/>
    </location>
</feature>
<protein>
    <submittedName>
        <fullName evidence="2">Integrase core domain-containing protein</fullName>
    </submittedName>
</protein>
<feature type="non-terminal residue" evidence="2">
    <location>
        <position position="1"/>
    </location>
</feature>
<evidence type="ECO:0000313" key="3">
    <source>
        <dbReference type="EMBL" id="SKD10483.1"/>
    </source>
</evidence>
<dbReference type="InterPro" id="IPR050900">
    <property type="entry name" value="Transposase_IS3/IS150/IS904"/>
</dbReference>